<dbReference type="SUPFAM" id="SSF46785">
    <property type="entry name" value="Winged helix' DNA-binding domain"/>
    <property type="match status" value="1"/>
</dbReference>
<dbReference type="InterPro" id="IPR036390">
    <property type="entry name" value="WH_DNA-bd_sf"/>
</dbReference>
<evidence type="ECO:0000256" key="4">
    <source>
        <dbReference type="SAM" id="MobiDB-lite"/>
    </source>
</evidence>
<organism evidence="6 7">
    <name type="scientific">Lentinus brumalis</name>
    <dbReference type="NCBI Taxonomy" id="2498619"/>
    <lineage>
        <taxon>Eukaryota</taxon>
        <taxon>Fungi</taxon>
        <taxon>Dikarya</taxon>
        <taxon>Basidiomycota</taxon>
        <taxon>Agaricomycotina</taxon>
        <taxon>Agaricomycetes</taxon>
        <taxon>Polyporales</taxon>
        <taxon>Polyporaceae</taxon>
        <taxon>Lentinus</taxon>
    </lineage>
</organism>
<dbReference type="InterPro" id="IPR029063">
    <property type="entry name" value="SAM-dependent_MTases_sf"/>
</dbReference>
<evidence type="ECO:0000256" key="1">
    <source>
        <dbReference type="ARBA" id="ARBA00022603"/>
    </source>
</evidence>
<feature type="domain" description="O-methyltransferase C-terminal" evidence="5">
    <location>
        <begin position="354"/>
        <end position="482"/>
    </location>
</feature>
<name>A0A371DA32_9APHY</name>
<dbReference type="SUPFAM" id="SSF53335">
    <property type="entry name" value="S-adenosyl-L-methionine-dependent methyltransferases"/>
    <property type="match status" value="1"/>
</dbReference>
<feature type="region of interest" description="Disordered" evidence="4">
    <location>
        <begin position="28"/>
        <end position="88"/>
    </location>
</feature>
<reference evidence="6 7" key="1">
    <citation type="journal article" date="2018" name="Biotechnol. Biofuels">
        <title>Integrative visual omics of the white-rot fungus Polyporus brumalis exposes the biotechnological potential of its oxidative enzymes for delignifying raw plant biomass.</title>
        <authorList>
            <person name="Miyauchi S."/>
            <person name="Rancon A."/>
            <person name="Drula E."/>
            <person name="Hage H."/>
            <person name="Chaduli D."/>
            <person name="Favel A."/>
            <person name="Grisel S."/>
            <person name="Henrissat B."/>
            <person name="Herpoel-Gimbert I."/>
            <person name="Ruiz-Duenas F.J."/>
            <person name="Chevret D."/>
            <person name="Hainaut M."/>
            <person name="Lin J."/>
            <person name="Wang M."/>
            <person name="Pangilinan J."/>
            <person name="Lipzen A."/>
            <person name="Lesage-Meessen L."/>
            <person name="Navarro D."/>
            <person name="Riley R."/>
            <person name="Grigoriev I.V."/>
            <person name="Zhou S."/>
            <person name="Raouche S."/>
            <person name="Rosso M.N."/>
        </authorList>
    </citation>
    <scope>NUCLEOTIDE SEQUENCE [LARGE SCALE GENOMIC DNA]</scope>
    <source>
        <strain evidence="6 7">BRFM 1820</strain>
    </source>
</reference>
<dbReference type="PANTHER" id="PTHR43712:SF2">
    <property type="entry name" value="O-METHYLTRANSFERASE CICE"/>
    <property type="match status" value="1"/>
</dbReference>
<dbReference type="InterPro" id="IPR016461">
    <property type="entry name" value="COMT-like"/>
</dbReference>
<dbReference type="InterPro" id="IPR001077">
    <property type="entry name" value="COMT_C"/>
</dbReference>
<dbReference type="InterPro" id="IPR036388">
    <property type="entry name" value="WH-like_DNA-bd_sf"/>
</dbReference>
<dbReference type="Gene3D" id="3.40.50.150">
    <property type="entry name" value="Vaccinia Virus protein VP39"/>
    <property type="match status" value="1"/>
</dbReference>
<dbReference type="GO" id="GO:0032259">
    <property type="term" value="P:methylation"/>
    <property type="evidence" value="ECO:0007669"/>
    <property type="project" value="UniProtKB-KW"/>
</dbReference>
<sequence>MTFAALRSLYALIGDALDDIERIYRDASLDSSSPTPTTPYAVLTSPCTPYRRRAPRAEDDDETEDEYVPYSAARSPKTPRRTGNGASLDSDVTVNVLDFPSLDMPYYPTEEHDQSLDAAESLASHPDVIAATNRIVAACGQIGATVHRPFLTLCDAAMATLLSVVQYHLPACLRFLEASHTVELLRAAGPDGMHVSELSRHVNVEEGKLAHMLRLLATHHITREVRPNVFANNRISAIMDSGKTPEDLRRPSQDKYESTNGIAAFVNLSTDELFKSASYLADCYLPTLSPKSTEGAHAMHAPFNVAFDTELPYFEWLERPGNEARLKRFGPAMTGTAAWEVPGAIIGGFPWHELKEGSVVVDVGGGIGSTAMLLAHTFPHLKFVIQDRPQVAEHGISAWRERCPEMLDSGRAMFLGHDFFLPQPALFLPDSIEPAAPSVYILRVVTHDWPDAFVTKILLNLRRAATPDTKLLIADHILPHACYDEDEDVASEEDPLPGMVRSLAPQGSPLLPNLGKANANAYWLDLTMRVTFNAQERTLREMAALVQTAGWKIVDVVHGESSSFGYMTAVPIDIPEATSSSFSSTGTVMNVKTSAQGTTGRGRSGSVLSAPESIRMDHTFGSHTALPTEDAIRKPAPKSKRPLLPWWRSKSAPIAKGGKVVTPEKKLPPLPPPEVGMGKSPKARRPKLSLITPSMPDIRSPARVLHTRSNSKVRILSPGADGSSTCLQDTVQFPRVSAGPSSDDTLLQSPLMASFADGSTLLPALEPAPPLKVRARPSRTSLKKKASQVFEFTKASMAHLRSPTARESPGGGLGHLAAAAASTPRLVGSGGASASAMSIPSLPGVEESPPGRARADSEGGKMGVRELRKMRSRSQLGLAHATVEVRAGRAGLRDAAVDCLRVRELLEVDAALAPICSLDVIKAWELLAVRTFLAKWPKIRIRLHLHHSFGADLTPDYHGYTIAYNRL</sequence>
<keyword evidence="2" id="KW-0808">Transferase</keyword>
<dbReference type="Gene3D" id="1.10.10.10">
    <property type="entry name" value="Winged helix-like DNA-binding domain superfamily/Winged helix DNA-binding domain"/>
    <property type="match status" value="1"/>
</dbReference>
<dbReference type="OrthoDB" id="2410195at2759"/>
<dbReference type="STRING" id="139420.A0A371DA32"/>
<feature type="region of interest" description="Disordered" evidence="4">
    <location>
        <begin position="661"/>
        <end position="684"/>
    </location>
</feature>
<dbReference type="EMBL" id="KZ857405">
    <property type="protein sequence ID" value="RDX49383.1"/>
    <property type="molecule type" value="Genomic_DNA"/>
</dbReference>
<evidence type="ECO:0000313" key="7">
    <source>
        <dbReference type="Proteomes" id="UP000256964"/>
    </source>
</evidence>
<dbReference type="PROSITE" id="PS51683">
    <property type="entry name" value="SAM_OMT_II"/>
    <property type="match status" value="1"/>
</dbReference>
<keyword evidence="1" id="KW-0489">Methyltransferase</keyword>
<dbReference type="PANTHER" id="PTHR43712">
    <property type="entry name" value="PUTATIVE (AFU_ORTHOLOGUE AFUA_4G14580)-RELATED"/>
    <property type="match status" value="1"/>
</dbReference>
<keyword evidence="3" id="KW-0949">S-adenosyl-L-methionine</keyword>
<accession>A0A371DA32</accession>
<protein>
    <recommendedName>
        <fullName evidence="5">O-methyltransferase C-terminal domain-containing protein</fullName>
    </recommendedName>
</protein>
<proteinExistence type="predicted"/>
<evidence type="ECO:0000313" key="6">
    <source>
        <dbReference type="EMBL" id="RDX49383.1"/>
    </source>
</evidence>
<dbReference type="Pfam" id="PF00891">
    <property type="entry name" value="Methyltransf_2"/>
    <property type="match status" value="1"/>
</dbReference>
<dbReference type="GO" id="GO:0008171">
    <property type="term" value="F:O-methyltransferase activity"/>
    <property type="evidence" value="ECO:0007669"/>
    <property type="project" value="InterPro"/>
</dbReference>
<evidence type="ECO:0000259" key="5">
    <source>
        <dbReference type="Pfam" id="PF00891"/>
    </source>
</evidence>
<dbReference type="AlphaFoldDB" id="A0A371DA32"/>
<feature type="compositionally biased region" description="Acidic residues" evidence="4">
    <location>
        <begin position="58"/>
        <end position="67"/>
    </location>
</feature>
<dbReference type="Proteomes" id="UP000256964">
    <property type="component" value="Unassembled WGS sequence"/>
</dbReference>
<evidence type="ECO:0000256" key="2">
    <source>
        <dbReference type="ARBA" id="ARBA00022679"/>
    </source>
</evidence>
<keyword evidence="7" id="KW-1185">Reference proteome</keyword>
<feature type="region of interest" description="Disordered" evidence="4">
    <location>
        <begin position="830"/>
        <end position="861"/>
    </location>
</feature>
<gene>
    <name evidence="6" type="ORF">OH76DRAFT_1418409</name>
</gene>
<evidence type="ECO:0000256" key="3">
    <source>
        <dbReference type="ARBA" id="ARBA00022691"/>
    </source>
</evidence>